<protein>
    <submittedName>
        <fullName evidence="2">Uncharacterized protein</fullName>
    </submittedName>
</protein>
<proteinExistence type="predicted"/>
<keyword evidence="1" id="KW-0472">Membrane</keyword>
<keyword evidence="1" id="KW-1133">Transmembrane helix</keyword>
<accession>A0AA96V2V5</accession>
<organism evidence="2 3">
    <name type="scientific">Methanolapillus millepedarum</name>
    <dbReference type="NCBI Taxonomy" id="3028296"/>
    <lineage>
        <taxon>Archaea</taxon>
        <taxon>Methanobacteriati</taxon>
        <taxon>Methanobacteriota</taxon>
        <taxon>Stenosarchaea group</taxon>
        <taxon>Methanomicrobia</taxon>
        <taxon>Methanosarcinales</taxon>
        <taxon>Methanosarcinaceae</taxon>
        <taxon>Methanolapillus</taxon>
    </lineage>
</organism>
<sequence>MKLSIRQMTTVELFSTGLIFMIISAGIPLIFSFLNVDPASPRYFDFILLQYATWFVSMILFFTGILLILSSVLSKTKK</sequence>
<dbReference type="Proteomes" id="UP001303587">
    <property type="component" value="Chromosome"/>
</dbReference>
<feature type="transmembrane region" description="Helical" evidence="1">
    <location>
        <begin position="12"/>
        <end position="31"/>
    </location>
</feature>
<evidence type="ECO:0000313" key="3">
    <source>
        <dbReference type="Proteomes" id="UP001303587"/>
    </source>
</evidence>
<name>A0AA96V2V5_9EURY</name>
<dbReference type="GeneID" id="89229559"/>
<dbReference type="AlphaFoldDB" id="A0AA96V2V5"/>
<keyword evidence="1" id="KW-0812">Transmembrane</keyword>
<keyword evidence="3" id="KW-1185">Reference proteome</keyword>
<evidence type="ECO:0000313" key="2">
    <source>
        <dbReference type="EMBL" id="WNY24910.1"/>
    </source>
</evidence>
<evidence type="ECO:0000256" key="1">
    <source>
        <dbReference type="SAM" id="Phobius"/>
    </source>
</evidence>
<dbReference type="EMBL" id="CP131060">
    <property type="protein sequence ID" value="WNY24910.1"/>
    <property type="molecule type" value="Genomic_DNA"/>
</dbReference>
<gene>
    <name evidence="2" type="ORF">MsAc7_04390</name>
</gene>
<dbReference type="RefSeq" id="WP_338102972.1">
    <property type="nucleotide sequence ID" value="NZ_CP131060.1"/>
</dbReference>
<feature type="transmembrane region" description="Helical" evidence="1">
    <location>
        <begin position="51"/>
        <end position="73"/>
    </location>
</feature>
<reference evidence="2 3" key="1">
    <citation type="submission" date="2023-07" db="EMBL/GenBank/DDBJ databases">
        <title>Closed genoem sequence of Methanosarcinaceae archaeon Ac7.</title>
        <authorList>
            <person name="Poehlein A."/>
            <person name="Protasov E."/>
            <person name="Platt K."/>
            <person name="Reeh H."/>
            <person name="Daniel R."/>
            <person name="Brune A."/>
        </authorList>
    </citation>
    <scope>NUCLEOTIDE SEQUENCE [LARGE SCALE GENOMIC DNA]</scope>
    <source>
        <strain evidence="2 3">Ac7</strain>
    </source>
</reference>